<evidence type="ECO:0000256" key="9">
    <source>
        <dbReference type="PROSITE-ProRule" id="PRU00703"/>
    </source>
</evidence>
<evidence type="ECO:0000256" key="11">
    <source>
        <dbReference type="SAM" id="MobiDB-lite"/>
    </source>
</evidence>
<feature type="transmembrane region" description="Helical" evidence="12">
    <location>
        <begin position="33"/>
        <end position="55"/>
    </location>
</feature>
<dbReference type="EMBL" id="DVJM01000222">
    <property type="protein sequence ID" value="HIS79682.1"/>
    <property type="molecule type" value="Genomic_DNA"/>
</dbReference>
<dbReference type="AlphaFoldDB" id="A0A9D1FTU2"/>
<dbReference type="InterPro" id="IPR046342">
    <property type="entry name" value="CBS_dom_sf"/>
</dbReference>
<evidence type="ECO:0000256" key="1">
    <source>
        <dbReference type="ARBA" id="ARBA00004651"/>
    </source>
</evidence>
<feature type="domain" description="CNNM transmembrane" evidence="14">
    <location>
        <begin position="24"/>
        <end position="231"/>
    </location>
</feature>
<evidence type="ECO:0000256" key="2">
    <source>
        <dbReference type="ARBA" id="ARBA00006337"/>
    </source>
</evidence>
<evidence type="ECO:0000256" key="12">
    <source>
        <dbReference type="SAM" id="Phobius"/>
    </source>
</evidence>
<evidence type="ECO:0000256" key="6">
    <source>
        <dbReference type="ARBA" id="ARBA00022989"/>
    </source>
</evidence>
<proteinExistence type="inferred from homology"/>
<evidence type="ECO:0000259" key="13">
    <source>
        <dbReference type="PROSITE" id="PS51371"/>
    </source>
</evidence>
<keyword evidence="4 10" id="KW-0812">Transmembrane</keyword>
<dbReference type="InterPro" id="IPR016169">
    <property type="entry name" value="FAD-bd_PCMH_sub2"/>
</dbReference>
<keyword evidence="7 9" id="KW-0129">CBS domain</keyword>
<dbReference type="Pfam" id="PF01595">
    <property type="entry name" value="CNNM"/>
    <property type="match status" value="1"/>
</dbReference>
<dbReference type="PROSITE" id="PS51371">
    <property type="entry name" value="CBS"/>
    <property type="match status" value="2"/>
</dbReference>
<keyword evidence="5" id="KW-0677">Repeat</keyword>
<dbReference type="PANTHER" id="PTHR43099:SF5">
    <property type="entry name" value="HLYC_CORC FAMILY TRANSPORTER"/>
    <property type="match status" value="1"/>
</dbReference>
<dbReference type="CDD" id="cd04590">
    <property type="entry name" value="CBS_pair_CorC_HlyC_assoc"/>
    <property type="match status" value="1"/>
</dbReference>
<dbReference type="InterPro" id="IPR051676">
    <property type="entry name" value="UPF0053_domain"/>
</dbReference>
<dbReference type="Pfam" id="PF00571">
    <property type="entry name" value="CBS"/>
    <property type="match status" value="2"/>
</dbReference>
<dbReference type="InterPro" id="IPR044751">
    <property type="entry name" value="Ion_transp-like_CBS"/>
</dbReference>
<keyword evidence="3" id="KW-1003">Cell membrane</keyword>
<dbReference type="PROSITE" id="PS51846">
    <property type="entry name" value="CNNM"/>
    <property type="match status" value="1"/>
</dbReference>
<feature type="transmembrane region" description="Helical" evidence="12">
    <location>
        <begin position="130"/>
        <end position="150"/>
    </location>
</feature>
<dbReference type="InterPro" id="IPR000644">
    <property type="entry name" value="CBS_dom"/>
</dbReference>
<keyword evidence="8 10" id="KW-0472">Membrane</keyword>
<dbReference type="SMART" id="SM00116">
    <property type="entry name" value="CBS"/>
    <property type="match status" value="2"/>
</dbReference>
<dbReference type="FunFam" id="3.10.580.10:FF:000002">
    <property type="entry name" value="Magnesium/cobalt efflux protein CorC"/>
    <property type="match status" value="1"/>
</dbReference>
<dbReference type="Pfam" id="PF03471">
    <property type="entry name" value="CorC_HlyC"/>
    <property type="match status" value="1"/>
</dbReference>
<comment type="subcellular location">
    <subcellularLocation>
        <location evidence="1">Cell membrane</location>
        <topology evidence="1">Multi-pass membrane protein</topology>
    </subcellularLocation>
</comment>
<comment type="caution">
    <text evidence="15">The sequence shown here is derived from an EMBL/GenBank/DDBJ whole genome shotgun (WGS) entry which is preliminary data.</text>
</comment>
<dbReference type="Gene3D" id="3.30.465.10">
    <property type="match status" value="1"/>
</dbReference>
<evidence type="ECO:0000256" key="10">
    <source>
        <dbReference type="PROSITE-ProRule" id="PRU01193"/>
    </source>
</evidence>
<comment type="similarity">
    <text evidence="2">Belongs to the UPF0053 family.</text>
</comment>
<evidence type="ECO:0000313" key="16">
    <source>
        <dbReference type="Proteomes" id="UP000824141"/>
    </source>
</evidence>
<protein>
    <submittedName>
        <fullName evidence="15">HlyC/CorC family transporter</fullName>
    </submittedName>
</protein>
<dbReference type="InterPro" id="IPR002550">
    <property type="entry name" value="CNNM"/>
</dbReference>
<dbReference type="InterPro" id="IPR005170">
    <property type="entry name" value="Transptr-assoc_dom"/>
</dbReference>
<evidence type="ECO:0000256" key="5">
    <source>
        <dbReference type="ARBA" id="ARBA00022737"/>
    </source>
</evidence>
<dbReference type="PANTHER" id="PTHR43099">
    <property type="entry name" value="UPF0053 PROTEIN YRKA"/>
    <property type="match status" value="1"/>
</dbReference>
<dbReference type="SUPFAM" id="SSF56176">
    <property type="entry name" value="FAD-binding/transporter-associated domain-like"/>
    <property type="match status" value="1"/>
</dbReference>
<sequence length="481" mass="52457">MLPPLFRLLSAAPDAAAAPAASDTAGGGVPSLVLLLVLILINGFFAAAEIAVITLNDNKIKKMAEDGNKKAARILRLTENSSRFLSTIQIGVTLAGFLSSASAAQSFAPQLTAAILSAAPNLSHSVVDGVSTFLITLLLSYFSLVLGELVPKKIAMQKAEALAFRFVGILQAIAVVFRPFIALLSVSTNFVMRLLGLNPNDGEQTVTEEEILMMVDAGEEKGVIGENAKDMISNIFDFSDTTVVEVMTHRTDIHAVEDTSSVQDVVHLSMKEGCSRIPVYHEDLDTVVGILYVKDLLRFVVPEASPNVLITQLMRPAYFIPEGKKCSDLFKEMTERKVQIAIIVDEYGGTEGLITMEDLLESIVGNIQDEYDHEEEEIRKLAENKFTVDGVTPIDEIEDLVGVELPETEYDTIAGLMMERLGRVPSPDEHPSVTIPPLTLTVGAVSDRRITKILIEKKVPVPQPEEENRKDDSRGRKGKRD</sequence>
<feature type="compositionally biased region" description="Basic and acidic residues" evidence="11">
    <location>
        <begin position="466"/>
        <end position="481"/>
    </location>
</feature>
<organism evidence="15 16">
    <name type="scientific">Candidatus Caccousia stercoris</name>
    <dbReference type="NCBI Taxonomy" id="2840723"/>
    <lineage>
        <taxon>Bacteria</taxon>
        <taxon>Bacillati</taxon>
        <taxon>Bacillota</taxon>
        <taxon>Clostridia</taxon>
        <taxon>Eubacteriales</taxon>
        <taxon>Oscillospiraceae</taxon>
        <taxon>Oscillospiraceae incertae sedis</taxon>
        <taxon>Candidatus Caccousia</taxon>
    </lineage>
</organism>
<dbReference type="SUPFAM" id="SSF54631">
    <property type="entry name" value="CBS-domain pair"/>
    <property type="match status" value="1"/>
</dbReference>
<dbReference type="SMART" id="SM01091">
    <property type="entry name" value="CorC_HlyC"/>
    <property type="match status" value="1"/>
</dbReference>
<gene>
    <name evidence="15" type="ORF">IAD03_09970</name>
</gene>
<reference evidence="15" key="2">
    <citation type="journal article" date="2021" name="PeerJ">
        <title>Extensive microbial diversity within the chicken gut microbiome revealed by metagenomics and culture.</title>
        <authorList>
            <person name="Gilroy R."/>
            <person name="Ravi A."/>
            <person name="Getino M."/>
            <person name="Pursley I."/>
            <person name="Horton D.L."/>
            <person name="Alikhan N.F."/>
            <person name="Baker D."/>
            <person name="Gharbi K."/>
            <person name="Hall N."/>
            <person name="Watson M."/>
            <person name="Adriaenssens E.M."/>
            <person name="Foster-Nyarko E."/>
            <person name="Jarju S."/>
            <person name="Secka A."/>
            <person name="Antonio M."/>
            <person name="Oren A."/>
            <person name="Chaudhuri R.R."/>
            <person name="La Ragione R."/>
            <person name="Hildebrand F."/>
            <person name="Pallen M.J."/>
        </authorList>
    </citation>
    <scope>NUCLEOTIDE SEQUENCE</scope>
    <source>
        <strain evidence="15">6086</strain>
    </source>
</reference>
<dbReference type="GO" id="GO:0005886">
    <property type="term" value="C:plasma membrane"/>
    <property type="evidence" value="ECO:0007669"/>
    <property type="project" value="UniProtKB-SubCell"/>
</dbReference>
<feature type="transmembrane region" description="Helical" evidence="12">
    <location>
        <begin position="84"/>
        <end position="104"/>
    </location>
</feature>
<evidence type="ECO:0000313" key="15">
    <source>
        <dbReference type="EMBL" id="HIS79682.1"/>
    </source>
</evidence>
<evidence type="ECO:0000256" key="8">
    <source>
        <dbReference type="ARBA" id="ARBA00023136"/>
    </source>
</evidence>
<evidence type="ECO:0000259" key="14">
    <source>
        <dbReference type="PROSITE" id="PS51846"/>
    </source>
</evidence>
<feature type="region of interest" description="Disordered" evidence="11">
    <location>
        <begin position="456"/>
        <end position="481"/>
    </location>
</feature>
<evidence type="ECO:0000256" key="4">
    <source>
        <dbReference type="ARBA" id="ARBA00022692"/>
    </source>
</evidence>
<dbReference type="InterPro" id="IPR036318">
    <property type="entry name" value="FAD-bd_PCMH-like_sf"/>
</dbReference>
<feature type="domain" description="CBS" evidence="13">
    <location>
        <begin position="313"/>
        <end position="370"/>
    </location>
</feature>
<evidence type="ECO:0000256" key="7">
    <source>
        <dbReference type="ARBA" id="ARBA00023122"/>
    </source>
</evidence>
<reference evidence="15" key="1">
    <citation type="submission" date="2020-10" db="EMBL/GenBank/DDBJ databases">
        <authorList>
            <person name="Gilroy R."/>
        </authorList>
    </citation>
    <scope>NUCLEOTIDE SEQUENCE</scope>
    <source>
        <strain evidence="15">6086</strain>
    </source>
</reference>
<dbReference type="Gene3D" id="3.10.580.10">
    <property type="entry name" value="CBS-domain"/>
    <property type="match status" value="1"/>
</dbReference>
<dbReference type="Proteomes" id="UP000824141">
    <property type="component" value="Unassembled WGS sequence"/>
</dbReference>
<evidence type="ECO:0000256" key="3">
    <source>
        <dbReference type="ARBA" id="ARBA00022475"/>
    </source>
</evidence>
<feature type="domain" description="CBS" evidence="13">
    <location>
        <begin position="247"/>
        <end position="309"/>
    </location>
</feature>
<name>A0A9D1FTU2_9FIRM</name>
<dbReference type="GO" id="GO:0050660">
    <property type="term" value="F:flavin adenine dinucleotide binding"/>
    <property type="evidence" value="ECO:0007669"/>
    <property type="project" value="InterPro"/>
</dbReference>
<accession>A0A9D1FTU2</accession>
<feature type="transmembrane region" description="Helical" evidence="12">
    <location>
        <begin position="162"/>
        <end position="184"/>
    </location>
</feature>
<keyword evidence="6 10" id="KW-1133">Transmembrane helix</keyword>